<gene>
    <name evidence="1" type="ORF">JNB71_22200</name>
</gene>
<sequence length="275" mass="30849">MVTIFNRRSAGLSCAALLLASAIGLFQHLGYANGRRSIDANEAASPTGVTPLQAESFDYNSDAYENQSARKAYSLGVRRSSNNDLVLRFEVRAGERADFDGEDRNRSEATSGIRFPKGEVIWNAYRVKIANGFSIPSDERSWFIVGQWHGSKDDKRSPYIAAEVQGKDLVFLRRYLSDGKPVSSEMYRMKGVPRGEWLNIVIEHKVSSTNGLLNVWLNGRQVVNFKGPVGYWDHDEAGYWKFGIYRSRGDTDAVVEYRDVVTTTENLAERAMTAN</sequence>
<dbReference type="Pfam" id="PF14099">
    <property type="entry name" value="Polysacc_lyase"/>
    <property type="match status" value="1"/>
</dbReference>
<keyword evidence="2" id="KW-1185">Reference proteome</keyword>
<dbReference type="RefSeq" id="WP_220373966.1">
    <property type="nucleotide sequence ID" value="NZ_JAEUAO010000007.1"/>
</dbReference>
<dbReference type="Proteomes" id="UP000757604">
    <property type="component" value="Unassembled WGS sequence"/>
</dbReference>
<dbReference type="GO" id="GO:0016829">
    <property type="term" value="F:lyase activity"/>
    <property type="evidence" value="ECO:0007669"/>
    <property type="project" value="UniProtKB-KW"/>
</dbReference>
<protein>
    <submittedName>
        <fullName evidence="1">Heparin lyase I family protein</fullName>
    </submittedName>
</protein>
<organism evidence="1 2">
    <name type="scientific">Rhizobium herbae</name>
    <dbReference type="NCBI Taxonomy" id="508661"/>
    <lineage>
        <taxon>Bacteria</taxon>
        <taxon>Pseudomonadati</taxon>
        <taxon>Pseudomonadota</taxon>
        <taxon>Alphaproteobacteria</taxon>
        <taxon>Hyphomicrobiales</taxon>
        <taxon>Rhizobiaceae</taxon>
        <taxon>Rhizobium/Agrobacterium group</taxon>
        <taxon>Rhizobium</taxon>
    </lineage>
</organism>
<dbReference type="InterPro" id="IPR025975">
    <property type="entry name" value="Polysacc_lyase"/>
</dbReference>
<reference evidence="1 2" key="1">
    <citation type="journal article" date="2021" name="MBio">
        <title>Poor Competitiveness of Bradyrhizobium in Pigeon Pea Root Colonization in Indian Soils.</title>
        <authorList>
            <person name="Chalasani D."/>
            <person name="Basu A."/>
            <person name="Pullabhotla S.V.S.R.N."/>
            <person name="Jorrin B."/>
            <person name="Neal A.L."/>
            <person name="Poole P.S."/>
            <person name="Podile A.R."/>
            <person name="Tkacz A."/>
        </authorList>
    </citation>
    <scope>NUCLEOTIDE SEQUENCE [LARGE SCALE GENOMIC DNA]</scope>
    <source>
        <strain evidence="1 2">HU44</strain>
    </source>
</reference>
<dbReference type="InterPro" id="IPR013320">
    <property type="entry name" value="ConA-like_dom_sf"/>
</dbReference>
<evidence type="ECO:0000313" key="1">
    <source>
        <dbReference type="EMBL" id="MBW9066023.1"/>
    </source>
</evidence>
<comment type="caution">
    <text evidence="1">The sequence shown here is derived from an EMBL/GenBank/DDBJ whole genome shotgun (WGS) entry which is preliminary data.</text>
</comment>
<dbReference type="Gene3D" id="2.60.120.200">
    <property type="match status" value="1"/>
</dbReference>
<dbReference type="SUPFAM" id="SSF49899">
    <property type="entry name" value="Concanavalin A-like lectins/glucanases"/>
    <property type="match status" value="1"/>
</dbReference>
<keyword evidence="1" id="KW-0456">Lyase</keyword>
<proteinExistence type="predicted"/>
<name>A0ABS7HFR0_9HYPH</name>
<evidence type="ECO:0000313" key="2">
    <source>
        <dbReference type="Proteomes" id="UP000757604"/>
    </source>
</evidence>
<dbReference type="EMBL" id="JAEUAO010000007">
    <property type="protein sequence ID" value="MBW9066023.1"/>
    <property type="molecule type" value="Genomic_DNA"/>
</dbReference>
<accession>A0ABS7HFR0</accession>